<dbReference type="AlphaFoldDB" id="A0A7W5H9S2"/>
<organism evidence="1 2">
    <name type="scientific">Aporhodopirellula rubra</name>
    <dbReference type="NCBI Taxonomy" id="980271"/>
    <lineage>
        <taxon>Bacteria</taxon>
        <taxon>Pseudomonadati</taxon>
        <taxon>Planctomycetota</taxon>
        <taxon>Planctomycetia</taxon>
        <taxon>Pirellulales</taxon>
        <taxon>Pirellulaceae</taxon>
        <taxon>Aporhodopirellula</taxon>
    </lineage>
</organism>
<accession>A0A7W5H9S2</accession>
<name>A0A7W5H9S2_9BACT</name>
<sequence>MIDREFVFSTYSKNPRPYPRTDAALDQRLTPRLAVLIEQSQRAWLQSDFAYAQSGRRQSHSFSRFFGDFFAHFDIELRAHIYELAANGTTITRELVESLIAGPFPEPTQSTLDRIATFPDDFLYRTCDLGHGWTKQYELNYVPTLVCARFAIVAESGVYLAQYDTRYPRGKRTYSSEAYVVLREGGLRWLDLADDTGEFADLNFVFVQ</sequence>
<keyword evidence="2" id="KW-1185">Reference proteome</keyword>
<protein>
    <submittedName>
        <fullName evidence="1">Uncharacterized protein</fullName>
    </submittedName>
</protein>
<evidence type="ECO:0000313" key="1">
    <source>
        <dbReference type="EMBL" id="MBB3210729.1"/>
    </source>
</evidence>
<dbReference type="EMBL" id="JACHXU010000059">
    <property type="protein sequence ID" value="MBB3210729.1"/>
    <property type="molecule type" value="Genomic_DNA"/>
</dbReference>
<reference evidence="1 2" key="1">
    <citation type="submission" date="2020-08" db="EMBL/GenBank/DDBJ databases">
        <title>Genomic Encyclopedia of Type Strains, Phase III (KMG-III): the genomes of soil and plant-associated and newly described type strains.</title>
        <authorList>
            <person name="Whitman W."/>
        </authorList>
    </citation>
    <scope>NUCLEOTIDE SEQUENCE [LARGE SCALE GENOMIC DNA]</scope>
    <source>
        <strain evidence="1 2">CECT 8075</strain>
    </source>
</reference>
<dbReference type="RefSeq" id="WP_184310231.1">
    <property type="nucleotide sequence ID" value="NZ_JACHXU010000059.1"/>
</dbReference>
<comment type="caution">
    <text evidence="1">The sequence shown here is derived from an EMBL/GenBank/DDBJ whole genome shotgun (WGS) entry which is preliminary data.</text>
</comment>
<dbReference type="Proteomes" id="UP000536179">
    <property type="component" value="Unassembled WGS sequence"/>
</dbReference>
<evidence type="ECO:0000313" key="2">
    <source>
        <dbReference type="Proteomes" id="UP000536179"/>
    </source>
</evidence>
<proteinExistence type="predicted"/>
<gene>
    <name evidence="1" type="ORF">FHS27_006577</name>
</gene>